<reference evidence="1 2" key="1">
    <citation type="submission" date="2019-12" db="EMBL/GenBank/DDBJ databases">
        <authorList>
            <person name="Floudas D."/>
            <person name="Bentzer J."/>
            <person name="Ahren D."/>
            <person name="Johansson T."/>
            <person name="Persson P."/>
            <person name="Tunlid A."/>
        </authorList>
    </citation>
    <scope>NUCLEOTIDE SEQUENCE [LARGE SCALE GENOMIC DNA]</scope>
    <source>
        <strain evidence="1 2">CBS 102.39</strain>
    </source>
</reference>
<sequence>MTIPHFDDAEFKSLTYPFSKGLPPVLTGANVDADSTPESGENNAANDLRIKMYPFLFQRGKYLDYYTGLHEPSITDTLRNVLRRQGSITDQDIKDIVPADMQDWFPQLSIDVNWPATIMIHGTVDEIVPIEESRYLFEAIAAKSKSPVRLIEIKDDYAVHSWDCFPGAEAQSKAEFDSIKDFIQEHL</sequence>
<proteinExistence type="predicted"/>
<comment type="caution">
    <text evidence="1">The sequence shown here is derived from an EMBL/GenBank/DDBJ whole genome shotgun (WGS) entry which is preliminary data.</text>
</comment>
<dbReference type="AlphaFoldDB" id="A0A8H4VVI1"/>
<keyword evidence="2" id="KW-1185">Reference proteome</keyword>
<organism evidence="1 2">
    <name type="scientific">Agrocybe pediades</name>
    <dbReference type="NCBI Taxonomy" id="84607"/>
    <lineage>
        <taxon>Eukaryota</taxon>
        <taxon>Fungi</taxon>
        <taxon>Dikarya</taxon>
        <taxon>Basidiomycota</taxon>
        <taxon>Agaricomycotina</taxon>
        <taxon>Agaricomycetes</taxon>
        <taxon>Agaricomycetidae</taxon>
        <taxon>Agaricales</taxon>
        <taxon>Agaricineae</taxon>
        <taxon>Strophariaceae</taxon>
        <taxon>Agrocybe</taxon>
    </lineage>
</organism>
<gene>
    <name evidence="1" type="ORF">D9613_012103</name>
</gene>
<accession>A0A8H4VVI1</accession>
<dbReference type="Proteomes" id="UP000521872">
    <property type="component" value="Unassembled WGS sequence"/>
</dbReference>
<dbReference type="InterPro" id="IPR029058">
    <property type="entry name" value="AB_hydrolase_fold"/>
</dbReference>
<evidence type="ECO:0008006" key="3">
    <source>
        <dbReference type="Google" id="ProtNLM"/>
    </source>
</evidence>
<protein>
    <recommendedName>
        <fullName evidence="3">Peptidase S9 prolyl oligopeptidase catalytic domain-containing protein</fullName>
    </recommendedName>
</protein>
<dbReference type="SUPFAM" id="SSF53474">
    <property type="entry name" value="alpha/beta-Hydrolases"/>
    <property type="match status" value="1"/>
</dbReference>
<evidence type="ECO:0000313" key="2">
    <source>
        <dbReference type="Proteomes" id="UP000521872"/>
    </source>
</evidence>
<evidence type="ECO:0000313" key="1">
    <source>
        <dbReference type="EMBL" id="KAF4621840.1"/>
    </source>
</evidence>
<dbReference type="EMBL" id="JAACJL010000004">
    <property type="protein sequence ID" value="KAF4621840.1"/>
    <property type="molecule type" value="Genomic_DNA"/>
</dbReference>
<name>A0A8H4VVI1_9AGAR</name>
<dbReference type="Gene3D" id="3.40.50.1820">
    <property type="entry name" value="alpha/beta hydrolase"/>
    <property type="match status" value="1"/>
</dbReference>